<name>A0A976FQ94_BRELC</name>
<accession>A0A976FQ94</accession>
<sequence>MTEQFKLNEFVLPPGQDAILCRAAFTLWQMLLPHMNKISWDSLVASIVQNADYGLDITPEETFST</sequence>
<reference evidence="1 2" key="1">
    <citation type="journal article" date="2021" name="Genome Biol.">
        <title>AFLAP: assembly-free linkage analysis pipeline using k-mers from genome sequencing data.</title>
        <authorList>
            <person name="Fletcher K."/>
            <person name="Zhang L."/>
            <person name="Gil J."/>
            <person name="Han R."/>
            <person name="Cavanaugh K."/>
            <person name="Michelmore R."/>
        </authorList>
    </citation>
    <scope>NUCLEOTIDE SEQUENCE [LARGE SCALE GENOMIC DNA]</scope>
    <source>
        <strain evidence="1 2">SF5</strain>
    </source>
</reference>
<dbReference type="RefSeq" id="XP_067820160.1">
    <property type="nucleotide sequence ID" value="XM_067963074.1"/>
</dbReference>
<organism evidence="1 2">
    <name type="scientific">Bremia lactucae</name>
    <name type="common">Lettuce downy mildew</name>
    <dbReference type="NCBI Taxonomy" id="4779"/>
    <lineage>
        <taxon>Eukaryota</taxon>
        <taxon>Sar</taxon>
        <taxon>Stramenopiles</taxon>
        <taxon>Oomycota</taxon>
        <taxon>Peronosporomycetes</taxon>
        <taxon>Peronosporales</taxon>
        <taxon>Peronosporaceae</taxon>
        <taxon>Bremia</taxon>
    </lineage>
</organism>
<proteinExistence type="predicted"/>
<dbReference type="KEGG" id="blac:94348745"/>
<evidence type="ECO:0000313" key="1">
    <source>
        <dbReference type="EMBL" id="TDH70661.1"/>
    </source>
</evidence>
<evidence type="ECO:0000313" key="2">
    <source>
        <dbReference type="Proteomes" id="UP000294530"/>
    </source>
</evidence>
<gene>
    <name evidence="1" type="ORF">CCR75_004989</name>
</gene>
<dbReference type="Proteomes" id="UP000294530">
    <property type="component" value="Unassembled WGS sequence"/>
</dbReference>
<protein>
    <submittedName>
        <fullName evidence="1">Uncharacterized protein</fullName>
    </submittedName>
</protein>
<dbReference type="EMBL" id="SHOA02000001">
    <property type="protein sequence ID" value="TDH70661.1"/>
    <property type="molecule type" value="Genomic_DNA"/>
</dbReference>
<keyword evidence="2" id="KW-1185">Reference proteome</keyword>
<dbReference type="GeneID" id="94348745"/>
<comment type="caution">
    <text evidence="1">The sequence shown here is derived from an EMBL/GenBank/DDBJ whole genome shotgun (WGS) entry which is preliminary data.</text>
</comment>
<dbReference type="AlphaFoldDB" id="A0A976FQ94"/>